<dbReference type="Gene3D" id="2.30.130.10">
    <property type="entry name" value="PUA domain"/>
    <property type="match status" value="1"/>
</dbReference>
<dbReference type="GO" id="GO:0003723">
    <property type="term" value="F:RNA binding"/>
    <property type="evidence" value="ECO:0007669"/>
    <property type="project" value="InterPro"/>
</dbReference>
<evidence type="ECO:0000256" key="2">
    <source>
        <dbReference type="ARBA" id="ARBA00022490"/>
    </source>
</evidence>
<dbReference type="GO" id="GO:0032259">
    <property type="term" value="P:methylation"/>
    <property type="evidence" value="ECO:0007669"/>
    <property type="project" value="UniProtKB-KW"/>
</dbReference>
<feature type="domain" description="S-adenosylmethionine-dependent methyltransferase" evidence="7">
    <location>
        <begin position="115"/>
        <end position="365"/>
    </location>
</feature>
<keyword evidence="2" id="KW-0963">Cytoplasm</keyword>
<dbReference type="PANTHER" id="PTHR42873:SF1">
    <property type="entry name" value="S-ADENOSYLMETHIONINE-DEPENDENT METHYLTRANSFERASE DOMAIN-CONTAINING PROTEIN"/>
    <property type="match status" value="1"/>
</dbReference>
<dbReference type="InterPro" id="IPR019614">
    <property type="entry name" value="SAM-dep_methyl-trfase"/>
</dbReference>
<dbReference type="PROSITE" id="PS50890">
    <property type="entry name" value="PUA"/>
    <property type="match status" value="1"/>
</dbReference>
<accession>A0A5C6S7V2</accession>
<dbReference type="GO" id="GO:0008168">
    <property type="term" value="F:methyltransferase activity"/>
    <property type="evidence" value="ECO:0007669"/>
    <property type="project" value="UniProtKB-KW"/>
</dbReference>
<dbReference type="Pfam" id="PF10672">
    <property type="entry name" value="Methyltrans_SAM"/>
    <property type="match status" value="1"/>
</dbReference>
<dbReference type="AlphaFoldDB" id="A0A5C6S7V2"/>
<dbReference type="Gene3D" id="3.30.750.80">
    <property type="entry name" value="RNA methyltransferase domain (HRMD) like"/>
    <property type="match status" value="1"/>
</dbReference>
<dbReference type="GO" id="GO:0005737">
    <property type="term" value="C:cytoplasm"/>
    <property type="evidence" value="ECO:0007669"/>
    <property type="project" value="UniProtKB-SubCell"/>
</dbReference>
<dbReference type="Proteomes" id="UP000321580">
    <property type="component" value="Unassembled WGS sequence"/>
</dbReference>
<reference evidence="9 10" key="1">
    <citation type="submission" date="2019-08" db="EMBL/GenBank/DDBJ databases">
        <title>Genome of Phaeodactylibacter luteus.</title>
        <authorList>
            <person name="Bowman J.P."/>
        </authorList>
    </citation>
    <scope>NUCLEOTIDE SEQUENCE [LARGE SCALE GENOMIC DNA]</scope>
    <source>
        <strain evidence="9 10">KCTC 42180</strain>
    </source>
</reference>
<keyword evidence="5" id="KW-0949">S-adenosyl-L-methionine</keyword>
<dbReference type="CDD" id="cd21153">
    <property type="entry name" value="PUA_RlmI"/>
    <property type="match status" value="1"/>
</dbReference>
<dbReference type="Pfam" id="PF17785">
    <property type="entry name" value="PUA_3"/>
    <property type="match status" value="1"/>
</dbReference>
<name>A0A5C6S7V2_9BACT</name>
<dbReference type="OrthoDB" id="9805492at2"/>
<evidence type="ECO:0000256" key="3">
    <source>
        <dbReference type="ARBA" id="ARBA00022603"/>
    </source>
</evidence>
<dbReference type="RefSeq" id="WP_147165362.1">
    <property type="nucleotide sequence ID" value="NZ_VOOR01000001.1"/>
</dbReference>
<dbReference type="EMBL" id="VOOR01000001">
    <property type="protein sequence ID" value="TXB70141.1"/>
    <property type="molecule type" value="Genomic_DNA"/>
</dbReference>
<evidence type="ECO:0000256" key="6">
    <source>
        <dbReference type="ARBA" id="ARBA00038091"/>
    </source>
</evidence>
<keyword evidence="10" id="KW-1185">Reference proteome</keyword>
<keyword evidence="3 9" id="KW-0489">Methyltransferase</keyword>
<evidence type="ECO:0000313" key="10">
    <source>
        <dbReference type="Proteomes" id="UP000321580"/>
    </source>
</evidence>
<proteinExistence type="inferred from homology"/>
<comment type="similarity">
    <text evidence="6">Belongs to the methyltransferase superfamily. RlmI family.</text>
</comment>
<comment type="caution">
    <text evidence="9">The sequence shown here is derived from an EMBL/GenBank/DDBJ whole genome shotgun (WGS) entry which is preliminary data.</text>
</comment>
<gene>
    <name evidence="9" type="ORF">FRY97_00105</name>
</gene>
<dbReference type="CDD" id="cd11572">
    <property type="entry name" value="RlmI_M_like"/>
    <property type="match status" value="1"/>
</dbReference>
<organism evidence="9 10">
    <name type="scientific">Phaeodactylibacter luteus</name>
    <dbReference type="NCBI Taxonomy" id="1564516"/>
    <lineage>
        <taxon>Bacteria</taxon>
        <taxon>Pseudomonadati</taxon>
        <taxon>Bacteroidota</taxon>
        <taxon>Saprospiria</taxon>
        <taxon>Saprospirales</taxon>
        <taxon>Haliscomenobacteraceae</taxon>
        <taxon>Phaeodactylibacter</taxon>
    </lineage>
</organism>
<dbReference type="PANTHER" id="PTHR42873">
    <property type="entry name" value="RIBOSOMAL RNA LARGE SUBUNIT METHYLTRANSFERASE"/>
    <property type="match status" value="1"/>
</dbReference>
<evidence type="ECO:0000259" key="8">
    <source>
        <dbReference type="Pfam" id="PF17785"/>
    </source>
</evidence>
<protein>
    <submittedName>
        <fullName evidence="9">Class I SAM-dependent rRNA methyltransferase</fullName>
    </submittedName>
</protein>
<evidence type="ECO:0000313" key="9">
    <source>
        <dbReference type="EMBL" id="TXB70141.1"/>
    </source>
</evidence>
<sequence length="392" mass="43060">MKTIIIRRKKEIALQRRHPWVFSGAVKQLPEGLQDGDTVQLEGESGAFLGIGHFTQGSIMIRVIDFEAGEAGPTFWAQKIQQAYACRQCIGLTGRKDLDAYRLVHAEGDGLPGLIVDIYGSVAVVQCHSIGMHRNLQHISAALQHILGDSLTAIYDKSAESLPAQYAAQATNGYIYGSSGPAEVMEYGHRFFVDWESGQKTGFFLDQRENRQLLAHYAKGKKVLNTFCYTGGFSMYALQAGAEQVVSVDVSKTAMELTARNVALGGFPPQQHQAHTADVMGFLKNCEEAYDIMVVDPPAFAKNLKKRHNAVQGYKRLNALAMTKIKPGGLLFTFSCSQVVDRALFTNTIVAAAHEAGRNARILHHLSQPADHPVGIFHPEGEYLKGLVLYLD</sequence>
<dbReference type="CDD" id="cd02440">
    <property type="entry name" value="AdoMet_MTases"/>
    <property type="match status" value="1"/>
</dbReference>
<evidence type="ECO:0000256" key="5">
    <source>
        <dbReference type="ARBA" id="ARBA00022691"/>
    </source>
</evidence>
<evidence type="ECO:0000256" key="1">
    <source>
        <dbReference type="ARBA" id="ARBA00004496"/>
    </source>
</evidence>
<evidence type="ECO:0000259" key="7">
    <source>
        <dbReference type="Pfam" id="PF10672"/>
    </source>
</evidence>
<comment type="subcellular location">
    <subcellularLocation>
        <location evidence="1">Cytoplasm</location>
    </subcellularLocation>
</comment>
<dbReference type="InterPro" id="IPR029063">
    <property type="entry name" value="SAM-dependent_MTases_sf"/>
</dbReference>
<dbReference type="Gene3D" id="3.40.50.150">
    <property type="entry name" value="Vaccinia Virus protein VP39"/>
    <property type="match status" value="1"/>
</dbReference>
<dbReference type="SUPFAM" id="SSF53335">
    <property type="entry name" value="S-adenosyl-L-methionine-dependent methyltransferases"/>
    <property type="match status" value="1"/>
</dbReference>
<dbReference type="SUPFAM" id="SSF88697">
    <property type="entry name" value="PUA domain-like"/>
    <property type="match status" value="1"/>
</dbReference>
<dbReference type="InterPro" id="IPR036974">
    <property type="entry name" value="PUA_sf"/>
</dbReference>
<dbReference type="InterPro" id="IPR015947">
    <property type="entry name" value="PUA-like_sf"/>
</dbReference>
<feature type="domain" description="RlmI-like PUA" evidence="8">
    <location>
        <begin position="4"/>
        <end position="66"/>
    </location>
</feature>
<evidence type="ECO:0000256" key="4">
    <source>
        <dbReference type="ARBA" id="ARBA00022679"/>
    </source>
</evidence>
<dbReference type="InterPro" id="IPR041532">
    <property type="entry name" value="RlmI-like_PUA"/>
</dbReference>
<keyword evidence="4 9" id="KW-0808">Transferase</keyword>